<name>A0A392UDH0_9FABA</name>
<reference evidence="1 2" key="1">
    <citation type="journal article" date="2018" name="Front. Plant Sci.">
        <title>Red Clover (Trifolium pratense) and Zigzag Clover (T. medium) - A Picture of Genomic Similarities and Differences.</title>
        <authorList>
            <person name="Dluhosova J."/>
            <person name="Istvanek J."/>
            <person name="Nedelnik J."/>
            <person name="Repkova J."/>
        </authorList>
    </citation>
    <scope>NUCLEOTIDE SEQUENCE [LARGE SCALE GENOMIC DNA]</scope>
    <source>
        <strain evidence="2">cv. 10/8</strain>
        <tissue evidence="1">Leaf</tissue>
    </source>
</reference>
<sequence length="80" mass="8717">GSKWDIEKFTGSNDFGLWKVMKAVLIKNKCVEELKGEAQMPASLSAVEKSEMNDKAVGAIILCLGDKVMREVAKETNDAA</sequence>
<evidence type="ECO:0000313" key="2">
    <source>
        <dbReference type="Proteomes" id="UP000265520"/>
    </source>
</evidence>
<keyword evidence="2" id="KW-1185">Reference proteome</keyword>
<accession>A0A392UDH0</accession>
<protein>
    <submittedName>
        <fullName evidence="1">CC-NBS-LRR resistance protein</fullName>
    </submittedName>
</protein>
<organism evidence="1 2">
    <name type="scientific">Trifolium medium</name>
    <dbReference type="NCBI Taxonomy" id="97028"/>
    <lineage>
        <taxon>Eukaryota</taxon>
        <taxon>Viridiplantae</taxon>
        <taxon>Streptophyta</taxon>
        <taxon>Embryophyta</taxon>
        <taxon>Tracheophyta</taxon>
        <taxon>Spermatophyta</taxon>
        <taxon>Magnoliopsida</taxon>
        <taxon>eudicotyledons</taxon>
        <taxon>Gunneridae</taxon>
        <taxon>Pentapetalae</taxon>
        <taxon>rosids</taxon>
        <taxon>fabids</taxon>
        <taxon>Fabales</taxon>
        <taxon>Fabaceae</taxon>
        <taxon>Papilionoideae</taxon>
        <taxon>50 kb inversion clade</taxon>
        <taxon>NPAAA clade</taxon>
        <taxon>Hologalegina</taxon>
        <taxon>IRL clade</taxon>
        <taxon>Trifolieae</taxon>
        <taxon>Trifolium</taxon>
    </lineage>
</organism>
<proteinExistence type="predicted"/>
<dbReference type="EMBL" id="LXQA010762769">
    <property type="protein sequence ID" value="MCI69775.1"/>
    <property type="molecule type" value="Genomic_DNA"/>
</dbReference>
<dbReference type="AlphaFoldDB" id="A0A392UDH0"/>
<comment type="caution">
    <text evidence="1">The sequence shown here is derived from an EMBL/GenBank/DDBJ whole genome shotgun (WGS) entry which is preliminary data.</text>
</comment>
<evidence type="ECO:0000313" key="1">
    <source>
        <dbReference type="EMBL" id="MCI69775.1"/>
    </source>
</evidence>
<dbReference type="Proteomes" id="UP000265520">
    <property type="component" value="Unassembled WGS sequence"/>
</dbReference>
<feature type="non-terminal residue" evidence="1">
    <location>
        <position position="80"/>
    </location>
</feature>
<feature type="non-terminal residue" evidence="1">
    <location>
        <position position="1"/>
    </location>
</feature>